<feature type="region of interest" description="Disordered" evidence="1">
    <location>
        <begin position="34"/>
        <end position="117"/>
    </location>
</feature>
<dbReference type="PATRIC" id="fig|86662.27.peg.5718"/>
<feature type="compositionally biased region" description="Basic and acidic residues" evidence="1">
    <location>
        <begin position="85"/>
        <end position="109"/>
    </location>
</feature>
<reference evidence="3 4" key="1">
    <citation type="submission" date="2016-05" db="EMBL/GenBank/DDBJ databases">
        <title>Bacillus thuringiensis and Bacillus weihenstephanensis as novel biocontrol agents of wilt causing Verticillium species.</title>
        <authorList>
            <person name="Hollensteiner J."/>
            <person name="Wemheuer F."/>
            <person name="Harting R."/>
            <person name="Kolarzyk A."/>
            <person name="Diaz-Valerio S."/>
            <person name="Poehlein A."/>
            <person name="Brzuszkiewicz E."/>
            <person name="Nesemann K."/>
            <person name="Braus-Stromeyer S."/>
            <person name="Braus G."/>
            <person name="Daniel R."/>
            <person name="Liesegang H."/>
        </authorList>
    </citation>
    <scope>NUCLEOTIDE SEQUENCE [LARGE SCALE GENOMIC DNA]</scope>
    <source>
        <strain evidence="3 4">GOE11</strain>
    </source>
</reference>
<comment type="caution">
    <text evidence="3">The sequence shown here is derived from an EMBL/GenBank/DDBJ whole genome shotgun (WGS) entry which is preliminary data.</text>
</comment>
<feature type="compositionally biased region" description="Basic and acidic residues" evidence="1">
    <location>
        <begin position="34"/>
        <end position="46"/>
    </location>
</feature>
<dbReference type="RefSeq" id="WP_070129300.1">
    <property type="nucleotide sequence ID" value="NZ_JBCMRK010000060.1"/>
</dbReference>
<accession>A0A1E8BTM0</accession>
<dbReference type="Proteomes" id="UP000175835">
    <property type="component" value="Unassembled WGS sequence"/>
</dbReference>
<feature type="chain" id="PRO_5009211409" description="Alpha-ketoglutarate permease" evidence="2">
    <location>
        <begin position="24"/>
        <end position="117"/>
    </location>
</feature>
<evidence type="ECO:0008006" key="5">
    <source>
        <dbReference type="Google" id="ProtNLM"/>
    </source>
</evidence>
<name>A0A1E8BTM0_BACMY</name>
<keyword evidence="2" id="KW-0732">Signal</keyword>
<protein>
    <recommendedName>
        <fullName evidence="5">Alpha-ketoglutarate permease</fullName>
    </recommendedName>
</protein>
<organism evidence="3 4">
    <name type="scientific">Bacillus mycoides</name>
    <dbReference type="NCBI Taxonomy" id="1405"/>
    <lineage>
        <taxon>Bacteria</taxon>
        <taxon>Bacillati</taxon>
        <taxon>Bacillota</taxon>
        <taxon>Bacilli</taxon>
        <taxon>Bacillales</taxon>
        <taxon>Bacillaceae</taxon>
        <taxon>Bacillus</taxon>
        <taxon>Bacillus cereus group</taxon>
    </lineage>
</organism>
<proteinExistence type="predicted"/>
<dbReference type="AlphaFoldDB" id="A0A1E8BTM0"/>
<evidence type="ECO:0000256" key="1">
    <source>
        <dbReference type="SAM" id="MobiDB-lite"/>
    </source>
</evidence>
<gene>
    <name evidence="3" type="ORF">BWGOE11_10370</name>
</gene>
<evidence type="ECO:0000256" key="2">
    <source>
        <dbReference type="SAM" id="SignalP"/>
    </source>
</evidence>
<dbReference type="EMBL" id="LXLX01000015">
    <property type="protein sequence ID" value="OFD99931.1"/>
    <property type="molecule type" value="Genomic_DNA"/>
</dbReference>
<feature type="signal peptide" evidence="2">
    <location>
        <begin position="1"/>
        <end position="23"/>
    </location>
</feature>
<evidence type="ECO:0000313" key="4">
    <source>
        <dbReference type="Proteomes" id="UP000175835"/>
    </source>
</evidence>
<evidence type="ECO:0000313" key="3">
    <source>
        <dbReference type="EMBL" id="OFD99931.1"/>
    </source>
</evidence>
<feature type="compositionally biased region" description="Basic and acidic residues" evidence="1">
    <location>
        <begin position="54"/>
        <end position="72"/>
    </location>
</feature>
<sequence>MFKTLLAGTLLSTGLLAGGAVGAEDVKSDQKVEKAKYSETIERPEGTESNPVFEMRDPEKSEYTTTVERTEGTDSQEGKNLPIKEGTESKPEFAKTVERTEGTDYKEGKNVPTKEGN</sequence>